<dbReference type="PATRIC" id="fig|743722.3.peg.778"/>
<gene>
    <name evidence="5" type="ordered locus">Sph21_0725</name>
</gene>
<dbReference type="KEGG" id="shg:Sph21_0725"/>
<dbReference type="AlphaFoldDB" id="F4CA12"/>
<feature type="active site" description="Proton donor" evidence="3">
    <location>
        <position position="200"/>
    </location>
</feature>
<dbReference type="GO" id="GO:0000272">
    <property type="term" value="P:polysaccharide catabolic process"/>
    <property type="evidence" value="ECO:0007669"/>
    <property type="project" value="TreeGrafter"/>
</dbReference>
<dbReference type="InterPro" id="IPR012341">
    <property type="entry name" value="6hp_glycosidase-like_sf"/>
</dbReference>
<dbReference type="PANTHER" id="PTHR36845">
    <property type="entry name" value="HYDROLASE, PUTATIVE (AFU_ORTHOLOGUE AFUA_7G05090)-RELATED"/>
    <property type="match status" value="1"/>
</dbReference>
<evidence type="ECO:0000313" key="5">
    <source>
        <dbReference type="EMBL" id="ADZ77302.1"/>
    </source>
</evidence>
<feature type="active site" description="Nucleophile" evidence="3">
    <location>
        <position position="140"/>
    </location>
</feature>
<dbReference type="SUPFAM" id="SSF48208">
    <property type="entry name" value="Six-hairpin glycosidases"/>
    <property type="match status" value="1"/>
</dbReference>
<dbReference type="GO" id="GO:0052757">
    <property type="term" value="F:chondroitin hydrolase activity"/>
    <property type="evidence" value="ECO:0007669"/>
    <property type="project" value="TreeGrafter"/>
</dbReference>
<organism evidence="5">
    <name type="scientific">Sphingobacterium sp. (strain 21)</name>
    <dbReference type="NCBI Taxonomy" id="743722"/>
    <lineage>
        <taxon>Bacteria</taxon>
        <taxon>Pseudomonadati</taxon>
        <taxon>Bacteroidota</taxon>
        <taxon>Sphingobacteriia</taxon>
        <taxon>Sphingobacteriales</taxon>
        <taxon>Sphingobacteriaceae</taxon>
        <taxon>Sphingobacterium</taxon>
    </lineage>
</organism>
<protein>
    <submittedName>
        <fullName evidence="5">Glycosyl hydrolase family 88</fullName>
    </submittedName>
</protein>
<name>F4CA12_SPHS2</name>
<dbReference type="eggNOG" id="COG1331">
    <property type="taxonomic scope" value="Bacteria"/>
</dbReference>
<dbReference type="InterPro" id="IPR008928">
    <property type="entry name" value="6-hairpin_glycosidase_sf"/>
</dbReference>
<dbReference type="InterPro" id="IPR010905">
    <property type="entry name" value="Glyco_hydro_88"/>
</dbReference>
<dbReference type="InterPro" id="IPR052369">
    <property type="entry name" value="UG_Glycosaminoglycan_Hydrolase"/>
</dbReference>
<evidence type="ECO:0000256" key="2">
    <source>
        <dbReference type="ARBA" id="ARBA00038358"/>
    </source>
</evidence>
<dbReference type="STRING" id="743722.Sph21_0725"/>
<comment type="similarity">
    <text evidence="2">Belongs to the glycosyl hydrolase 88 family.</text>
</comment>
<evidence type="ECO:0000256" key="1">
    <source>
        <dbReference type="ARBA" id="ARBA00022801"/>
    </source>
</evidence>
<evidence type="ECO:0000256" key="4">
    <source>
        <dbReference type="PIRSR" id="PIRSR610905-2"/>
    </source>
</evidence>
<feature type="binding site" evidence="4">
    <location>
        <position position="272"/>
    </location>
    <ligand>
        <name>substrate</name>
    </ligand>
</feature>
<dbReference type="Pfam" id="PF07470">
    <property type="entry name" value="Glyco_hydro_88"/>
    <property type="match status" value="1"/>
</dbReference>
<sequence>MHFFISGISVQSSSMIRKLIKRNLLQLLLFLLAIGGCSTGKQVATKGNKSLRETIEQRFKHASTQYKLLMEELPEDKLPKTYVKANNFLETSGSDWWTSGFYPGTLWALFEETNDSVLLKEARRTLKLLAKQQTNDKLADLGAIMYNSFGTAMKIDPQVSYQKTLVASAKTLMKRYNAKVKAIRSWDTRQNDKEFVVVIDHLMNLELLFWATHATGDSAYYKAACNEAETIWKNHIRPDYSTCQIVTFDTKTGKVKHKRNAQGYNDESCWARGQAWALYGFTVLYRETSNPTYLNYAEHIAEYILNEPNLPKDKVPYWDFNAPDIPNTYRDASAAAIMSAAFLELSGYSTDNGKTYFKAGEAMLETLASPEYTALLGANGGFILMHGAGYIPVMAEVDVPLPYADYYYIQALKRYKMLTMNSSNLNASFRYP</sequence>
<dbReference type="HOGENOM" id="CLU_027158_0_0_10"/>
<keyword evidence="1 5" id="KW-0378">Hydrolase</keyword>
<feature type="binding site" evidence="4">
    <location>
        <position position="200"/>
    </location>
    <ligand>
        <name>substrate</name>
    </ligand>
</feature>
<proteinExistence type="inferred from homology"/>
<dbReference type="EMBL" id="CP002584">
    <property type="protein sequence ID" value="ADZ77302.1"/>
    <property type="molecule type" value="Genomic_DNA"/>
</dbReference>
<evidence type="ECO:0000256" key="3">
    <source>
        <dbReference type="PIRSR" id="PIRSR610905-1"/>
    </source>
</evidence>
<reference evidence="5" key="1">
    <citation type="submission" date="2011-03" db="EMBL/GenBank/DDBJ databases">
        <title>Complete sequence of Sphingobacterium sp. 21.</title>
        <authorList>
            <consortium name="US DOE Joint Genome Institute"/>
            <person name="Lucas S."/>
            <person name="Copeland A."/>
            <person name="Lapidus A."/>
            <person name="Cheng J.-F."/>
            <person name="Goodwin L."/>
            <person name="Pitluck S."/>
            <person name="Davenport K."/>
            <person name="Detter J.C."/>
            <person name="Han C."/>
            <person name="Tapia R."/>
            <person name="Land M."/>
            <person name="Hauser L."/>
            <person name="Kyrpides N."/>
            <person name="Ivanova N."/>
            <person name="Ovchinnikova G."/>
            <person name="Pagani I."/>
            <person name="Siebers A.K."/>
            <person name="Allgaier M."/>
            <person name="Thelen M.P."/>
            <person name="Hugenholtz P."/>
            <person name="Woyke T."/>
        </authorList>
    </citation>
    <scope>NUCLEOTIDE SEQUENCE</scope>
    <source>
        <strain evidence="5">21</strain>
    </source>
</reference>
<accession>F4CA12</accession>
<dbReference type="PANTHER" id="PTHR36845:SF1">
    <property type="entry name" value="HYDROLASE, PUTATIVE (AFU_ORTHOLOGUE AFUA_7G05090)-RELATED"/>
    <property type="match status" value="1"/>
</dbReference>
<feature type="binding site" evidence="4">
    <location>
        <position position="276"/>
    </location>
    <ligand>
        <name>substrate</name>
    </ligand>
</feature>
<feature type="binding site" evidence="4">
    <location>
        <position position="140"/>
    </location>
    <ligand>
        <name>substrate</name>
    </ligand>
</feature>
<dbReference type="Gene3D" id="1.50.10.10">
    <property type="match status" value="1"/>
</dbReference>